<organism evidence="6 7">
    <name type="scientific">Shewanella fodinae</name>
    <dbReference type="NCBI Taxonomy" id="552357"/>
    <lineage>
        <taxon>Bacteria</taxon>
        <taxon>Pseudomonadati</taxon>
        <taxon>Pseudomonadota</taxon>
        <taxon>Gammaproteobacteria</taxon>
        <taxon>Alteromonadales</taxon>
        <taxon>Shewanellaceae</taxon>
        <taxon>Shewanella</taxon>
    </lineage>
</organism>
<comment type="caution">
    <text evidence="6">The sequence shown here is derived from an EMBL/GenBank/DDBJ whole genome shotgun (WGS) entry which is preliminary data.</text>
</comment>
<dbReference type="PANTHER" id="PTHR43643">
    <property type="entry name" value="HISTIDINOL-PHOSPHATE AMINOTRANSFERASE 2"/>
    <property type="match status" value="1"/>
</dbReference>
<dbReference type="InterPro" id="IPR050106">
    <property type="entry name" value="HistidinolP_aminotransfase"/>
</dbReference>
<dbReference type="PROSITE" id="PS51318">
    <property type="entry name" value="TAT"/>
    <property type="match status" value="1"/>
</dbReference>
<evidence type="ECO:0000313" key="7">
    <source>
        <dbReference type="Proteomes" id="UP000294832"/>
    </source>
</evidence>
<dbReference type="SUPFAM" id="SSF53383">
    <property type="entry name" value="PLP-dependent transferases"/>
    <property type="match status" value="1"/>
</dbReference>
<name>A0A4R2F673_9GAMM</name>
<dbReference type="CDD" id="cd00609">
    <property type="entry name" value="AAT_like"/>
    <property type="match status" value="1"/>
</dbReference>
<dbReference type="GO" id="GO:0030170">
    <property type="term" value="F:pyridoxal phosphate binding"/>
    <property type="evidence" value="ECO:0007669"/>
    <property type="project" value="InterPro"/>
</dbReference>
<evidence type="ECO:0000259" key="5">
    <source>
        <dbReference type="Pfam" id="PF00155"/>
    </source>
</evidence>
<dbReference type="GO" id="GO:0008483">
    <property type="term" value="F:transaminase activity"/>
    <property type="evidence" value="ECO:0007669"/>
    <property type="project" value="UniProtKB-KW"/>
</dbReference>
<evidence type="ECO:0000256" key="2">
    <source>
        <dbReference type="ARBA" id="ARBA00022576"/>
    </source>
</evidence>
<dbReference type="Gene3D" id="3.40.640.10">
    <property type="entry name" value="Type I PLP-dependent aspartate aminotransferase-like (Major domain)"/>
    <property type="match status" value="1"/>
</dbReference>
<reference evidence="6 7" key="1">
    <citation type="submission" date="2019-03" db="EMBL/GenBank/DDBJ databases">
        <title>Freshwater and sediment microbial communities from various areas in North America, analyzing microbe dynamics in response to fracking.</title>
        <authorList>
            <person name="Lamendella R."/>
        </authorList>
    </citation>
    <scope>NUCLEOTIDE SEQUENCE [LARGE SCALE GENOMIC DNA]</scope>
    <source>
        <strain evidence="6 7">74A</strain>
    </source>
</reference>
<proteinExistence type="inferred from homology"/>
<dbReference type="InterPro" id="IPR015422">
    <property type="entry name" value="PyrdxlP-dep_Trfase_small"/>
</dbReference>
<evidence type="ECO:0000313" key="6">
    <source>
        <dbReference type="EMBL" id="TCN82086.1"/>
    </source>
</evidence>
<keyword evidence="2 6" id="KW-0032">Aminotransferase</keyword>
<dbReference type="InterPro" id="IPR004839">
    <property type="entry name" value="Aminotransferase_I/II_large"/>
</dbReference>
<dbReference type="InterPro" id="IPR006311">
    <property type="entry name" value="TAT_signal"/>
</dbReference>
<dbReference type="Proteomes" id="UP000294832">
    <property type="component" value="Unassembled WGS sequence"/>
</dbReference>
<dbReference type="AlphaFoldDB" id="A0A4R2F673"/>
<gene>
    <name evidence="6" type="ORF">EDC91_12059</name>
</gene>
<dbReference type="Gene3D" id="3.90.1150.10">
    <property type="entry name" value="Aspartate Aminotransferase, domain 1"/>
    <property type="match status" value="1"/>
</dbReference>
<comment type="similarity">
    <text evidence="1">Belongs to the class-II pyridoxal-phosphate-dependent aminotransferase family. Histidinol-phosphate aminotransferase subfamily.</text>
</comment>
<keyword evidence="4" id="KW-0663">Pyridoxal phosphate</keyword>
<dbReference type="OrthoDB" id="9813612at2"/>
<dbReference type="InterPro" id="IPR015421">
    <property type="entry name" value="PyrdxlP-dep_Trfase_major"/>
</dbReference>
<keyword evidence="3 6" id="KW-0808">Transferase</keyword>
<evidence type="ECO:0000256" key="3">
    <source>
        <dbReference type="ARBA" id="ARBA00022679"/>
    </source>
</evidence>
<accession>A0A4R2F673</accession>
<dbReference type="RefSeq" id="WP_133039574.1">
    <property type="nucleotide sequence ID" value="NZ_SLWF01000020.1"/>
</dbReference>
<sequence length="388" mass="42438">MADSDKTNTQRRQFLKFSGMLMGGAAVSGLSQPLLAKTQLSPTFTPPSADNPIRINFNENPLGMSPKAQAVAKETIAISNRYPMKEMFELRKQLADQYSMPETAVILTLGATEGIRVVIEALAAANVQLVAPELTFSAAEDYARSNGMKITRVPMTKTWDIDLAAMKKAVADYKGPSVVYLVNPNNPTGAICKAAEVEAWINSKPANTLFMMDEAYAEFADDPNFRSVAPLLKAGADNVILLKTFSKLFAMAGMRVGYAVATPALIAKLQPKIGDNLLNYCGIKAAMVSLKDEAFIKYSRASNDTSRKILLQALNALNISYVPSNTNFIFHKLNVPLKEYQEHMKQAGILVGRAFPPADDYCRVSLGTPEEMTYVAKVMLEFGKKGWI</sequence>
<dbReference type="Pfam" id="PF00155">
    <property type="entry name" value="Aminotran_1_2"/>
    <property type="match status" value="1"/>
</dbReference>
<evidence type="ECO:0000256" key="1">
    <source>
        <dbReference type="ARBA" id="ARBA00007970"/>
    </source>
</evidence>
<keyword evidence="7" id="KW-1185">Reference proteome</keyword>
<protein>
    <submittedName>
        <fullName evidence="6">Histidinol-phosphate aminotransferase</fullName>
    </submittedName>
</protein>
<dbReference type="EMBL" id="SLWF01000020">
    <property type="protein sequence ID" value="TCN82086.1"/>
    <property type="molecule type" value="Genomic_DNA"/>
</dbReference>
<evidence type="ECO:0000256" key="4">
    <source>
        <dbReference type="ARBA" id="ARBA00022898"/>
    </source>
</evidence>
<feature type="domain" description="Aminotransferase class I/classII large" evidence="5">
    <location>
        <begin position="58"/>
        <end position="377"/>
    </location>
</feature>
<dbReference type="InterPro" id="IPR015424">
    <property type="entry name" value="PyrdxlP-dep_Trfase"/>
</dbReference>
<dbReference type="PANTHER" id="PTHR43643:SF3">
    <property type="entry name" value="HISTIDINOL-PHOSPHATE AMINOTRANSFERASE"/>
    <property type="match status" value="1"/>
</dbReference>